<proteinExistence type="predicted"/>
<organism evidence="2 3">
    <name type="scientific">Mycena alexandri</name>
    <dbReference type="NCBI Taxonomy" id="1745969"/>
    <lineage>
        <taxon>Eukaryota</taxon>
        <taxon>Fungi</taxon>
        <taxon>Dikarya</taxon>
        <taxon>Basidiomycota</taxon>
        <taxon>Agaricomycotina</taxon>
        <taxon>Agaricomycetes</taxon>
        <taxon>Agaricomycetidae</taxon>
        <taxon>Agaricales</taxon>
        <taxon>Marasmiineae</taxon>
        <taxon>Mycenaceae</taxon>
        <taxon>Mycena</taxon>
    </lineage>
</organism>
<name>A0AAD6SIT9_9AGAR</name>
<feature type="compositionally biased region" description="Basic and acidic residues" evidence="1">
    <location>
        <begin position="1"/>
        <end position="18"/>
    </location>
</feature>
<evidence type="ECO:0000256" key="1">
    <source>
        <dbReference type="SAM" id="MobiDB-lite"/>
    </source>
</evidence>
<feature type="compositionally biased region" description="Low complexity" evidence="1">
    <location>
        <begin position="334"/>
        <end position="350"/>
    </location>
</feature>
<dbReference type="EMBL" id="JARJCM010000121">
    <property type="protein sequence ID" value="KAJ7027641.1"/>
    <property type="molecule type" value="Genomic_DNA"/>
</dbReference>
<accession>A0AAD6SIT9</accession>
<comment type="caution">
    <text evidence="2">The sequence shown here is derived from an EMBL/GenBank/DDBJ whole genome shotgun (WGS) entry which is preliminary data.</text>
</comment>
<protein>
    <submittedName>
        <fullName evidence="2">Uncharacterized protein</fullName>
    </submittedName>
</protein>
<feature type="region of interest" description="Disordered" evidence="1">
    <location>
        <begin position="316"/>
        <end position="352"/>
    </location>
</feature>
<dbReference type="AlphaFoldDB" id="A0AAD6SIT9"/>
<evidence type="ECO:0000313" key="3">
    <source>
        <dbReference type="Proteomes" id="UP001218188"/>
    </source>
</evidence>
<evidence type="ECO:0000313" key="2">
    <source>
        <dbReference type="EMBL" id="KAJ7027641.1"/>
    </source>
</evidence>
<feature type="compositionally biased region" description="Low complexity" evidence="1">
    <location>
        <begin position="27"/>
        <end position="47"/>
    </location>
</feature>
<reference evidence="2" key="1">
    <citation type="submission" date="2023-03" db="EMBL/GenBank/DDBJ databases">
        <title>Massive genome expansion in bonnet fungi (Mycena s.s.) driven by repeated elements and novel gene families across ecological guilds.</title>
        <authorList>
            <consortium name="Lawrence Berkeley National Laboratory"/>
            <person name="Harder C.B."/>
            <person name="Miyauchi S."/>
            <person name="Viragh M."/>
            <person name="Kuo A."/>
            <person name="Thoen E."/>
            <person name="Andreopoulos B."/>
            <person name="Lu D."/>
            <person name="Skrede I."/>
            <person name="Drula E."/>
            <person name="Henrissat B."/>
            <person name="Morin E."/>
            <person name="Kohler A."/>
            <person name="Barry K."/>
            <person name="LaButti K."/>
            <person name="Morin E."/>
            <person name="Salamov A."/>
            <person name="Lipzen A."/>
            <person name="Mereny Z."/>
            <person name="Hegedus B."/>
            <person name="Baldrian P."/>
            <person name="Stursova M."/>
            <person name="Weitz H."/>
            <person name="Taylor A."/>
            <person name="Grigoriev I.V."/>
            <person name="Nagy L.G."/>
            <person name="Martin F."/>
            <person name="Kauserud H."/>
        </authorList>
    </citation>
    <scope>NUCLEOTIDE SEQUENCE</scope>
    <source>
        <strain evidence="2">CBHHK200</strain>
    </source>
</reference>
<sequence length="370" mass="40644">MERAAERADNFSRQDQHHSSSLFDSPTASSVSLPSTFSSTSTDSLRPSSSSLLGACSRAVLPSCKAAILHQACVDFARTLLSQTAPQTTSATRLHWEKHAYLDLPMLGPRTTRTWGTARLANRVRTPAHRLRTHYPPTSRRGVRYVRGVSAAWWERDLEGAYVPSALYLFFFNHVLFPSLVPISHPLLHPRPRPRVPGPVCADSPSHSAHADAVRVEPPHACASSPHAADYRVLRAARAMTRANLTRHARRSRRAETAALATSQCHAIPSLEDSGVSKRLHGLEMRQLCAAAARNPYQLKPHAQVRAFLFHLPHAPAPKTSIRPDPDPDPDPPSLSHSHSRSPSLSIPPHSTFPPLAASVHIRIRAQSSM</sequence>
<feature type="region of interest" description="Disordered" evidence="1">
    <location>
        <begin position="1"/>
        <end position="47"/>
    </location>
</feature>
<gene>
    <name evidence="2" type="ORF">C8F04DRAFT_1293867</name>
</gene>
<keyword evidence="3" id="KW-1185">Reference proteome</keyword>
<dbReference type="Proteomes" id="UP001218188">
    <property type="component" value="Unassembled WGS sequence"/>
</dbReference>